<reference evidence="3 4" key="2">
    <citation type="submission" date="2018-11" db="EMBL/GenBank/DDBJ databases">
        <authorList>
            <consortium name="Pathogen Informatics"/>
        </authorList>
    </citation>
    <scope>NUCLEOTIDE SEQUENCE [LARGE SCALE GENOMIC DNA]</scope>
    <source>
        <strain evidence="3 4">NST_G2</strain>
    </source>
</reference>
<dbReference type="AlphaFoldDB" id="A0A183SKW9"/>
<dbReference type="SMART" id="SM00248">
    <property type="entry name" value="ANK"/>
    <property type="match status" value="3"/>
</dbReference>
<proteinExistence type="predicted"/>
<evidence type="ECO:0000256" key="1">
    <source>
        <dbReference type="ARBA" id="ARBA00022737"/>
    </source>
</evidence>
<gene>
    <name evidence="3" type="ORF">SSLN_LOCUS4867</name>
</gene>
<dbReference type="SUPFAM" id="SSF48403">
    <property type="entry name" value="Ankyrin repeat"/>
    <property type="match status" value="1"/>
</dbReference>
<dbReference type="GO" id="GO:0005737">
    <property type="term" value="C:cytoplasm"/>
    <property type="evidence" value="ECO:0007669"/>
    <property type="project" value="TreeGrafter"/>
</dbReference>
<dbReference type="OrthoDB" id="19014at2759"/>
<organism evidence="5">
    <name type="scientific">Schistocephalus solidus</name>
    <name type="common">Tapeworm</name>
    <dbReference type="NCBI Taxonomy" id="70667"/>
    <lineage>
        <taxon>Eukaryota</taxon>
        <taxon>Metazoa</taxon>
        <taxon>Spiralia</taxon>
        <taxon>Lophotrochozoa</taxon>
        <taxon>Platyhelminthes</taxon>
        <taxon>Cestoda</taxon>
        <taxon>Eucestoda</taxon>
        <taxon>Diphyllobothriidea</taxon>
        <taxon>Diphyllobothriidae</taxon>
        <taxon>Schistocephalus</taxon>
    </lineage>
</organism>
<keyword evidence="2" id="KW-0040">ANK repeat</keyword>
<dbReference type="GO" id="GO:0004857">
    <property type="term" value="F:enzyme inhibitor activity"/>
    <property type="evidence" value="ECO:0007669"/>
    <property type="project" value="TreeGrafter"/>
</dbReference>
<protein>
    <submittedName>
        <fullName evidence="5">ANK_REP_REGION domain-containing protein</fullName>
    </submittedName>
</protein>
<name>A0A183SKW9_SCHSO</name>
<dbReference type="Pfam" id="PF12796">
    <property type="entry name" value="Ank_2"/>
    <property type="match status" value="1"/>
</dbReference>
<dbReference type="InterPro" id="IPR051226">
    <property type="entry name" value="PP1_Regulatory_Subunit"/>
</dbReference>
<dbReference type="InterPro" id="IPR036770">
    <property type="entry name" value="Ankyrin_rpt-contain_sf"/>
</dbReference>
<feature type="repeat" description="ANK" evidence="2">
    <location>
        <begin position="154"/>
        <end position="183"/>
    </location>
</feature>
<dbReference type="PROSITE" id="PS50297">
    <property type="entry name" value="ANK_REP_REGION"/>
    <property type="match status" value="2"/>
</dbReference>
<dbReference type="Gene3D" id="1.25.40.20">
    <property type="entry name" value="Ankyrin repeat-containing domain"/>
    <property type="match status" value="2"/>
</dbReference>
<dbReference type="WBParaSite" id="SSLN_0000502201-mRNA-1">
    <property type="protein sequence ID" value="SSLN_0000502201-mRNA-1"/>
    <property type="gene ID" value="SSLN_0000502201"/>
</dbReference>
<dbReference type="Proteomes" id="UP000275846">
    <property type="component" value="Unassembled WGS sequence"/>
</dbReference>
<dbReference type="GO" id="GO:0017020">
    <property type="term" value="F:myosin phosphatase regulator activity"/>
    <property type="evidence" value="ECO:0007669"/>
    <property type="project" value="TreeGrafter"/>
</dbReference>
<evidence type="ECO:0000313" key="3">
    <source>
        <dbReference type="EMBL" id="VDL91252.1"/>
    </source>
</evidence>
<dbReference type="PANTHER" id="PTHR24179">
    <property type="entry name" value="PROTEIN PHOSPHATASE 1 REGULATORY SUBUNIT 12"/>
    <property type="match status" value="1"/>
</dbReference>
<evidence type="ECO:0000313" key="4">
    <source>
        <dbReference type="Proteomes" id="UP000275846"/>
    </source>
</evidence>
<accession>A0A183SKW9</accession>
<dbReference type="PANTHER" id="PTHR24179:SF29">
    <property type="entry name" value="LD46604P"/>
    <property type="match status" value="1"/>
</dbReference>
<keyword evidence="4" id="KW-1185">Reference proteome</keyword>
<evidence type="ECO:0000256" key="2">
    <source>
        <dbReference type="PROSITE-ProRule" id="PRU00023"/>
    </source>
</evidence>
<feature type="repeat" description="ANK" evidence="2">
    <location>
        <begin position="47"/>
        <end position="79"/>
    </location>
</feature>
<dbReference type="InterPro" id="IPR002110">
    <property type="entry name" value="Ankyrin_rpt"/>
</dbReference>
<dbReference type="EMBL" id="UYSU01033026">
    <property type="protein sequence ID" value="VDL91252.1"/>
    <property type="molecule type" value="Genomic_DNA"/>
</dbReference>
<dbReference type="PROSITE" id="PS50088">
    <property type="entry name" value="ANK_REPEAT"/>
    <property type="match status" value="2"/>
</dbReference>
<sequence>MVRLCLPGIHLDASLCDHLVQCCIDDNQEMCRLLLRFGADVNARDTELWTPLHAAATCCHTELCKLLIDNGADLLAVNADGNMPYDICEDDTTLDLIESEMASRGITQEDIDEKRRVPEREMMSAMETLIKSGGDLNQLGEQGAAPLLLTWLSSQLHIAAACGYLDVACFLLQHGAALDLQDRDGWGAIHIAACWGQVSPSASFTHPASFANTDLGFHTVP</sequence>
<reference evidence="5" key="1">
    <citation type="submission" date="2016-06" db="UniProtKB">
        <authorList>
            <consortium name="WormBaseParasite"/>
        </authorList>
    </citation>
    <scope>IDENTIFICATION</scope>
</reference>
<keyword evidence="1" id="KW-0677">Repeat</keyword>
<dbReference type="STRING" id="70667.A0A183SKW9"/>
<dbReference type="Pfam" id="PF13857">
    <property type="entry name" value="Ank_5"/>
    <property type="match status" value="1"/>
</dbReference>
<evidence type="ECO:0000313" key="5">
    <source>
        <dbReference type="WBParaSite" id="SSLN_0000502201-mRNA-1"/>
    </source>
</evidence>